<dbReference type="InterPro" id="IPR001660">
    <property type="entry name" value="SAM"/>
</dbReference>
<dbReference type="Proteomes" id="UP000654075">
    <property type="component" value="Unassembled WGS sequence"/>
</dbReference>
<dbReference type="InterPro" id="IPR013761">
    <property type="entry name" value="SAM/pointed_sf"/>
</dbReference>
<dbReference type="SMART" id="SM00454">
    <property type="entry name" value="SAM"/>
    <property type="match status" value="1"/>
</dbReference>
<dbReference type="Pfam" id="PF07647">
    <property type="entry name" value="SAM_2"/>
    <property type="match status" value="1"/>
</dbReference>
<evidence type="ECO:0000313" key="3">
    <source>
        <dbReference type="Proteomes" id="UP000654075"/>
    </source>
</evidence>
<dbReference type="Gene3D" id="1.10.150.50">
    <property type="entry name" value="Transcription Factor, Ets-1"/>
    <property type="match status" value="1"/>
</dbReference>
<reference evidence="2" key="1">
    <citation type="submission" date="2021-02" db="EMBL/GenBank/DDBJ databases">
        <authorList>
            <person name="Dougan E. K."/>
            <person name="Rhodes N."/>
            <person name="Thang M."/>
            <person name="Chan C."/>
        </authorList>
    </citation>
    <scope>NUCLEOTIDE SEQUENCE</scope>
</reference>
<feature type="non-terminal residue" evidence="2">
    <location>
        <position position="102"/>
    </location>
</feature>
<sequence>DNNNNNNNNNNKVLQDVCKSQLGGPQEVADWLVSLGVEEKAVSKFVEQEIDGNALLEVTDEELKNDLKVEKFGQRKRILTLREKLNSCRSPPVSQGVPRQLP</sequence>
<name>A0A813F8N2_POLGL</name>
<proteinExistence type="predicted"/>
<protein>
    <recommendedName>
        <fullName evidence="1">SAM domain-containing protein</fullName>
    </recommendedName>
</protein>
<organism evidence="2 3">
    <name type="scientific">Polarella glacialis</name>
    <name type="common">Dinoflagellate</name>
    <dbReference type="NCBI Taxonomy" id="89957"/>
    <lineage>
        <taxon>Eukaryota</taxon>
        <taxon>Sar</taxon>
        <taxon>Alveolata</taxon>
        <taxon>Dinophyceae</taxon>
        <taxon>Suessiales</taxon>
        <taxon>Suessiaceae</taxon>
        <taxon>Polarella</taxon>
    </lineage>
</organism>
<evidence type="ECO:0000259" key="1">
    <source>
        <dbReference type="PROSITE" id="PS50105"/>
    </source>
</evidence>
<keyword evidence="3" id="KW-1185">Reference proteome</keyword>
<comment type="caution">
    <text evidence="2">The sequence shown here is derived from an EMBL/GenBank/DDBJ whole genome shotgun (WGS) entry which is preliminary data.</text>
</comment>
<dbReference type="SUPFAM" id="SSF47769">
    <property type="entry name" value="SAM/Pointed domain"/>
    <property type="match status" value="1"/>
</dbReference>
<gene>
    <name evidence="2" type="ORF">PGLA1383_LOCUS27753</name>
</gene>
<evidence type="ECO:0000313" key="2">
    <source>
        <dbReference type="EMBL" id="CAE8609926.1"/>
    </source>
</evidence>
<dbReference type="OrthoDB" id="2020496at2759"/>
<dbReference type="AlphaFoldDB" id="A0A813F8N2"/>
<feature type="domain" description="SAM" evidence="1">
    <location>
        <begin position="23"/>
        <end position="88"/>
    </location>
</feature>
<dbReference type="EMBL" id="CAJNNV010024453">
    <property type="protein sequence ID" value="CAE8609926.1"/>
    <property type="molecule type" value="Genomic_DNA"/>
</dbReference>
<dbReference type="PROSITE" id="PS50105">
    <property type="entry name" value="SAM_DOMAIN"/>
    <property type="match status" value="1"/>
</dbReference>
<accession>A0A813F8N2</accession>